<dbReference type="AlphaFoldDB" id="A0A976XJA0"/>
<protein>
    <recommendedName>
        <fullName evidence="5">Signal peptide containing protein</fullName>
    </recommendedName>
</protein>
<evidence type="ECO:0000256" key="2">
    <source>
        <dbReference type="SAM" id="SignalP"/>
    </source>
</evidence>
<evidence type="ECO:0008006" key="5">
    <source>
        <dbReference type="Google" id="ProtNLM"/>
    </source>
</evidence>
<accession>A0A976XJA0</accession>
<evidence type="ECO:0000256" key="1">
    <source>
        <dbReference type="SAM" id="MobiDB-lite"/>
    </source>
</evidence>
<dbReference type="InterPro" id="IPR007480">
    <property type="entry name" value="DUF529"/>
</dbReference>
<feature type="region of interest" description="Disordered" evidence="1">
    <location>
        <begin position="25"/>
        <end position="85"/>
    </location>
</feature>
<dbReference type="Pfam" id="PF04385">
    <property type="entry name" value="FAINT"/>
    <property type="match status" value="2"/>
</dbReference>
<organism evidence="3 4">
    <name type="scientific">Theileria orientalis</name>
    <dbReference type="NCBI Taxonomy" id="68886"/>
    <lineage>
        <taxon>Eukaryota</taxon>
        <taxon>Sar</taxon>
        <taxon>Alveolata</taxon>
        <taxon>Apicomplexa</taxon>
        <taxon>Aconoidasida</taxon>
        <taxon>Piroplasmida</taxon>
        <taxon>Theileriidae</taxon>
        <taxon>Theileria</taxon>
    </lineage>
</organism>
<feature type="signal peptide" evidence="2">
    <location>
        <begin position="1"/>
        <end position="18"/>
    </location>
</feature>
<proteinExistence type="predicted"/>
<feature type="chain" id="PRO_5037563752" description="Signal peptide containing protein" evidence="2">
    <location>
        <begin position="19"/>
        <end position="495"/>
    </location>
</feature>
<dbReference type="EMBL" id="CP056071">
    <property type="protein sequence ID" value="UVC49831.1"/>
    <property type="molecule type" value="Genomic_DNA"/>
</dbReference>
<evidence type="ECO:0000313" key="4">
    <source>
        <dbReference type="Proteomes" id="UP000244811"/>
    </source>
</evidence>
<gene>
    <name evidence="3" type="ORF">MACK_003443</name>
</gene>
<name>A0A976XJA0_THEOR</name>
<feature type="compositionally biased region" description="Polar residues" evidence="1">
    <location>
        <begin position="115"/>
        <end position="135"/>
    </location>
</feature>
<dbReference type="Proteomes" id="UP000244811">
    <property type="component" value="Chromosome 2"/>
</dbReference>
<feature type="region of interest" description="Disordered" evidence="1">
    <location>
        <begin position="112"/>
        <end position="135"/>
    </location>
</feature>
<keyword evidence="2" id="KW-0732">Signal</keyword>
<reference evidence="3" key="1">
    <citation type="submission" date="2022-07" db="EMBL/GenBank/DDBJ databases">
        <title>Evaluation of T. orientalis genome assembly methods using nanopore sequencing and analysis of variation between genomes.</title>
        <authorList>
            <person name="Yam J."/>
            <person name="Micallef M.L."/>
            <person name="Liu M."/>
            <person name="Djordjevic S.P."/>
            <person name="Bogema D.R."/>
            <person name="Jenkins C."/>
        </authorList>
    </citation>
    <scope>NUCLEOTIDE SEQUENCE</scope>
    <source>
        <strain evidence="3">Goon Nure</strain>
    </source>
</reference>
<evidence type="ECO:0000313" key="3">
    <source>
        <dbReference type="EMBL" id="UVC49831.1"/>
    </source>
</evidence>
<sequence length="495" mass="57290">MIHMKLVLLLLLAQLALPIEGTGEETKNGLQETSTQSNVVQVQNSEQTEEQIVESSTIVTEGYPETTNTDSTTHTIFESPEPEDKNVVLVPSTDFKEERRSKDDKQAHVLELQHPSKSNSHCSTPETNDTQSIGSKPQEVYSWEGYDNKTLVLVLSSDSQPQTNIHNVCMNDKPVKLYVPVRGCKYVEIKDKDVTIWKAQKEEYAYMVYETIVGQESKMIMIESGGGATNKYCYKIQGAGWQKLMLYTFYLKIFMPLESEKEYTVYDLDTSRNDSKNNTVVECHLDEVHTKMYFDKKGNRAGVIRYGDQKLYEITSLLETFSKVNISLLFGRPVFLDIELFTLAFKRNVRFQMFNGEWKAIPSTEYNENMERYREYHKNQRNENSDVVALNLSEPNEEKVQIVVRSPQDFSVSTIEYVPKDGKKMGYIITEGHIIWASSHGEECTVMSTYKNNVAVLVMIEYKDDRPTEFLCYEDRWFEVHKQKYYDKIVDIYTM</sequence>
<feature type="compositionally biased region" description="Low complexity" evidence="1">
    <location>
        <begin position="31"/>
        <end position="46"/>
    </location>
</feature>
<feature type="compositionally biased region" description="Polar residues" evidence="1">
    <location>
        <begin position="53"/>
        <end position="76"/>
    </location>
</feature>